<feature type="repeat" description="TPR" evidence="1">
    <location>
        <begin position="684"/>
        <end position="717"/>
    </location>
</feature>
<dbReference type="PANTHER" id="PTHR43179:SF7">
    <property type="entry name" value="RHAMNOSYLTRANSFERASE WBBL"/>
    <property type="match status" value="1"/>
</dbReference>
<evidence type="ECO:0000256" key="2">
    <source>
        <dbReference type="SAM" id="MobiDB-lite"/>
    </source>
</evidence>
<name>A0A8J7QBM0_9BACT</name>
<evidence type="ECO:0000259" key="3">
    <source>
        <dbReference type="Pfam" id="PF00535"/>
    </source>
</evidence>
<protein>
    <submittedName>
        <fullName evidence="4">Glycosyltransferase</fullName>
    </submittedName>
</protein>
<evidence type="ECO:0000313" key="4">
    <source>
        <dbReference type="EMBL" id="MBO1321462.1"/>
    </source>
</evidence>
<keyword evidence="1" id="KW-0802">TPR repeat</keyword>
<organism evidence="4 5">
    <name type="scientific">Acanthopleuribacter pedis</name>
    <dbReference type="NCBI Taxonomy" id="442870"/>
    <lineage>
        <taxon>Bacteria</taxon>
        <taxon>Pseudomonadati</taxon>
        <taxon>Acidobacteriota</taxon>
        <taxon>Holophagae</taxon>
        <taxon>Acanthopleuribacterales</taxon>
        <taxon>Acanthopleuribacteraceae</taxon>
        <taxon>Acanthopleuribacter</taxon>
    </lineage>
</organism>
<dbReference type="SUPFAM" id="SSF53448">
    <property type="entry name" value="Nucleotide-diphospho-sugar transferases"/>
    <property type="match status" value="3"/>
</dbReference>
<dbReference type="EMBL" id="JAFREP010000024">
    <property type="protein sequence ID" value="MBO1321462.1"/>
    <property type="molecule type" value="Genomic_DNA"/>
</dbReference>
<dbReference type="Proteomes" id="UP000664417">
    <property type="component" value="Unassembled WGS sequence"/>
</dbReference>
<comment type="caution">
    <text evidence="4">The sequence shown here is derived from an EMBL/GenBank/DDBJ whole genome shotgun (WGS) entry which is preliminary data.</text>
</comment>
<dbReference type="InterPro" id="IPR019734">
    <property type="entry name" value="TPR_rpt"/>
</dbReference>
<dbReference type="Pfam" id="PF13704">
    <property type="entry name" value="Glyco_tranf_2_4"/>
    <property type="match status" value="1"/>
</dbReference>
<dbReference type="Gene3D" id="3.90.550.10">
    <property type="entry name" value="Spore Coat Polysaccharide Biosynthesis Protein SpsA, Chain A"/>
    <property type="match status" value="3"/>
</dbReference>
<dbReference type="CDD" id="cd04186">
    <property type="entry name" value="GT_2_like_c"/>
    <property type="match status" value="1"/>
</dbReference>
<dbReference type="InterPro" id="IPR001173">
    <property type="entry name" value="Glyco_trans_2-like"/>
</dbReference>
<dbReference type="InterPro" id="IPR011990">
    <property type="entry name" value="TPR-like_helical_dom_sf"/>
</dbReference>
<evidence type="ECO:0000313" key="5">
    <source>
        <dbReference type="Proteomes" id="UP000664417"/>
    </source>
</evidence>
<sequence length="786" mass="89424">MAISTSIIVVTHNNLIQTIRCLTSLQRTIPDTDCEVLVVDNASTDGTRGYLGELSTTDTRFVPVLLEQNTGWCVGANRGLERAGGDYLVLLNNDTVLPEGWLEGLRTCLDEAGRNLRGSGPVGLVGPVSNAVGGMQQVAGPPNAEWETVNRHAAVWRKQQDRNWQRAWFLSGFCLMTTRAFYEDVGGLDERFSPGGFDDNDWVLRGEERGWTCVVAADIFVYHEGGATFRNARPDMNLGLANRAAFSQKWREQRTRQPKLVAAYRVKNARDTIVASLDATAAFADAIVILDDGSTDGCSDLMRNHPAVTRYEYQDLPFDERRDRNHILAMAGELDPDWIITVDSDEVFEMDRERAQTLMTLNDPHVKVLGFHWYTFWDAEHHWYRADGIFGNMAGYRMYRYQPNQRIVDGTPEGLHCGNIPQFAEGARRFTNIRVRHLGYDREVLRRAKYTFYRTVDKNPDAALVGNTTYNHLISDTVTLRRYQKRHGLSLCLITKNEGEYLEAFLNEWQAYVDEICIVDTGSTDNTLDIAAHFTNNIQHFRMDGLQLDEARNRAKGMARQPWILAMDPDEVIDRGAMMQLQRLLDDPEPHAYSFEVANHQKDDPPVHTLAVRLFRNIPELYYTRPVHETIEQALYRIPDVTVRPSGIAIQHYGFLKSDQRVQAKVDAYYEANKKYRDAHPEDALPWFNEALHLLNEGDTRAAGACFERALQLDPKFLSPYAQLAFIHQEQAMMLWQTLLEHAPDGHPIRAQAGQSMHGLMGMTPPRPVVGERRGQNQNEGEEDRR</sequence>
<dbReference type="Gene3D" id="1.25.40.10">
    <property type="entry name" value="Tetratricopeptide repeat domain"/>
    <property type="match status" value="1"/>
</dbReference>
<accession>A0A8J7QBM0</accession>
<dbReference type="AlphaFoldDB" id="A0A8J7QBM0"/>
<dbReference type="Pfam" id="PF00535">
    <property type="entry name" value="Glycos_transf_2"/>
    <property type="match status" value="2"/>
</dbReference>
<feature type="domain" description="Glycosyltransferase 2-like" evidence="3">
    <location>
        <begin position="6"/>
        <end position="107"/>
    </location>
</feature>
<feature type="region of interest" description="Disordered" evidence="2">
    <location>
        <begin position="764"/>
        <end position="786"/>
    </location>
</feature>
<dbReference type="SUPFAM" id="SSF48452">
    <property type="entry name" value="TPR-like"/>
    <property type="match status" value="1"/>
</dbReference>
<dbReference type="InterPro" id="IPR029044">
    <property type="entry name" value="Nucleotide-diphossugar_trans"/>
</dbReference>
<evidence type="ECO:0000256" key="1">
    <source>
        <dbReference type="PROSITE-ProRule" id="PRU00339"/>
    </source>
</evidence>
<dbReference type="PANTHER" id="PTHR43179">
    <property type="entry name" value="RHAMNOSYLTRANSFERASE WBBL"/>
    <property type="match status" value="1"/>
</dbReference>
<keyword evidence="5" id="KW-1185">Reference proteome</keyword>
<feature type="domain" description="Glycosyltransferase 2-like" evidence="3">
    <location>
        <begin position="490"/>
        <end position="608"/>
    </location>
</feature>
<dbReference type="RefSeq" id="WP_207861436.1">
    <property type="nucleotide sequence ID" value="NZ_JAFREP010000024.1"/>
</dbReference>
<reference evidence="4" key="1">
    <citation type="submission" date="2021-03" db="EMBL/GenBank/DDBJ databases">
        <authorList>
            <person name="Wang G."/>
        </authorList>
    </citation>
    <scope>NUCLEOTIDE SEQUENCE</scope>
    <source>
        <strain evidence="4">KCTC 12899</strain>
    </source>
</reference>
<dbReference type="PROSITE" id="PS50005">
    <property type="entry name" value="TPR"/>
    <property type="match status" value="1"/>
</dbReference>
<gene>
    <name evidence="4" type="ORF">J3U88_23470</name>
</gene>
<proteinExistence type="predicted"/>